<dbReference type="PANTHER" id="PTHR21485:SF6">
    <property type="entry name" value="N-ACYLNEURAMINATE CYTIDYLYLTRANSFERASE-RELATED"/>
    <property type="match status" value="1"/>
</dbReference>
<sequence length="234" mass="26771">MYRDKKILAIIPARGGSKGIPYKNIMDICDKPLIAYTIEAAEKSKYIDYTMVSTDDSKIKEVSLKYGASVPFLRPQEISNDTAKSIDVVIHGMNFLKEKGEKFDYVVLLQPTSPLRTHNDIDEAIEILMNSEDDSLVSVCEVDENPAIMRKIKENRLEPIIKFTGENLRRQELPQVYIFNGALYINKVSMLLEEKVFVNEKTMPYIMEREKSVDIDNMLDAKLVELILKENGND</sequence>
<keyword evidence="1" id="KW-0808">Transferase</keyword>
<dbReference type="Gene3D" id="3.90.550.10">
    <property type="entry name" value="Spore Coat Polysaccharide Biosynthesis Protein SpsA, Chain A"/>
    <property type="match status" value="1"/>
</dbReference>
<dbReference type="GO" id="GO:0016779">
    <property type="term" value="F:nucleotidyltransferase activity"/>
    <property type="evidence" value="ECO:0007669"/>
    <property type="project" value="UniProtKB-KW"/>
</dbReference>
<keyword evidence="1" id="KW-0548">Nucleotidyltransferase</keyword>
<evidence type="ECO:0000313" key="1">
    <source>
        <dbReference type="EMBL" id="MCY6370510.1"/>
    </source>
</evidence>
<dbReference type="Proteomes" id="UP001079657">
    <property type="component" value="Unassembled WGS sequence"/>
</dbReference>
<accession>A0ABT4CN81</accession>
<organism evidence="1 2">
    <name type="scientific">Clostridium ganghwense</name>
    <dbReference type="NCBI Taxonomy" id="312089"/>
    <lineage>
        <taxon>Bacteria</taxon>
        <taxon>Bacillati</taxon>
        <taxon>Bacillota</taxon>
        <taxon>Clostridia</taxon>
        <taxon>Eubacteriales</taxon>
        <taxon>Clostridiaceae</taxon>
        <taxon>Clostridium</taxon>
    </lineage>
</organism>
<comment type="caution">
    <text evidence="1">The sequence shown here is derived from an EMBL/GenBank/DDBJ whole genome shotgun (WGS) entry which is preliminary data.</text>
</comment>
<dbReference type="CDD" id="cd02513">
    <property type="entry name" value="CMP-NeuAc_Synthase"/>
    <property type="match status" value="1"/>
</dbReference>
<protein>
    <submittedName>
        <fullName evidence="1">Acylneuraminate cytidylyltransferase family protein</fullName>
    </submittedName>
</protein>
<dbReference type="Pfam" id="PF02348">
    <property type="entry name" value="CTP_transf_3"/>
    <property type="match status" value="1"/>
</dbReference>
<keyword evidence="2" id="KW-1185">Reference proteome</keyword>
<dbReference type="SUPFAM" id="SSF53448">
    <property type="entry name" value="Nucleotide-diphospho-sugar transferases"/>
    <property type="match status" value="1"/>
</dbReference>
<evidence type="ECO:0000313" key="2">
    <source>
        <dbReference type="Proteomes" id="UP001079657"/>
    </source>
</evidence>
<proteinExistence type="predicted"/>
<reference evidence="1" key="1">
    <citation type="submission" date="2022-12" db="EMBL/GenBank/DDBJ databases">
        <authorList>
            <person name="Wang J."/>
        </authorList>
    </citation>
    <scope>NUCLEOTIDE SEQUENCE</scope>
    <source>
        <strain evidence="1">HY-42-06</strain>
    </source>
</reference>
<dbReference type="RefSeq" id="WP_268049245.1">
    <property type="nucleotide sequence ID" value="NZ_JAPQES010000002.1"/>
</dbReference>
<dbReference type="InterPro" id="IPR003329">
    <property type="entry name" value="Cytidylyl_trans"/>
</dbReference>
<dbReference type="InterPro" id="IPR029044">
    <property type="entry name" value="Nucleotide-diphossugar_trans"/>
</dbReference>
<gene>
    <name evidence="1" type="ORF">OXH55_07660</name>
</gene>
<dbReference type="InterPro" id="IPR050793">
    <property type="entry name" value="CMP-NeuNAc_synthase"/>
</dbReference>
<name>A0ABT4CN81_9CLOT</name>
<dbReference type="EMBL" id="JAPQES010000002">
    <property type="protein sequence ID" value="MCY6370510.1"/>
    <property type="molecule type" value="Genomic_DNA"/>
</dbReference>
<dbReference type="PANTHER" id="PTHR21485">
    <property type="entry name" value="HAD SUPERFAMILY MEMBERS CMAS AND KDSC"/>
    <property type="match status" value="1"/>
</dbReference>